<dbReference type="InterPro" id="IPR020618">
    <property type="entry name" value="Adenyl_kinase_AK6"/>
</dbReference>
<evidence type="ECO:0000313" key="7">
    <source>
        <dbReference type="EMBL" id="HHE75800.1"/>
    </source>
</evidence>
<evidence type="ECO:0000256" key="6">
    <source>
        <dbReference type="ARBA" id="ARBA00022840"/>
    </source>
</evidence>
<keyword evidence="4" id="KW-0547">Nucleotide-binding</keyword>
<dbReference type="EMBL" id="DRTM01000113">
    <property type="protein sequence ID" value="HHE75800.1"/>
    <property type="molecule type" value="Genomic_DNA"/>
</dbReference>
<reference evidence="7" key="1">
    <citation type="journal article" date="2020" name="mSystems">
        <title>Genome- and Community-Level Interaction Insights into Carbon Utilization and Element Cycling Functions of Hydrothermarchaeota in Hydrothermal Sediment.</title>
        <authorList>
            <person name="Zhou Z."/>
            <person name="Liu Y."/>
            <person name="Xu W."/>
            <person name="Pan J."/>
            <person name="Luo Z.H."/>
            <person name="Li M."/>
        </authorList>
    </citation>
    <scope>NUCLEOTIDE SEQUENCE [LARGE SCALE GENOMIC DNA]</scope>
    <source>
        <strain evidence="7">HyVt-85</strain>
    </source>
</reference>
<dbReference type="PANTHER" id="PTHR12595:SF0">
    <property type="entry name" value="ADENYLATE KINASE ISOENZYME 6"/>
    <property type="match status" value="1"/>
</dbReference>
<evidence type="ECO:0000256" key="1">
    <source>
        <dbReference type="ARBA" id="ARBA00022517"/>
    </source>
</evidence>
<keyword evidence="6" id="KW-0067">ATP-binding</keyword>
<evidence type="ECO:0000256" key="5">
    <source>
        <dbReference type="ARBA" id="ARBA00022777"/>
    </source>
</evidence>
<dbReference type="SUPFAM" id="SSF52540">
    <property type="entry name" value="P-loop containing nucleoside triphosphate hydrolases"/>
    <property type="match status" value="1"/>
</dbReference>
<organism evidence="7">
    <name type="scientific">Candidatus Aciduliprofundum boonei</name>
    <dbReference type="NCBI Taxonomy" id="379547"/>
    <lineage>
        <taxon>Archaea</taxon>
        <taxon>Methanobacteriati</taxon>
        <taxon>Thermoplasmatota</taxon>
        <taxon>DHVE2 group</taxon>
        <taxon>Candidatus Aciduliprofundum</taxon>
    </lineage>
</organism>
<dbReference type="GO" id="GO:0004017">
    <property type="term" value="F:AMP kinase activity"/>
    <property type="evidence" value="ECO:0007669"/>
    <property type="project" value="InterPro"/>
</dbReference>
<dbReference type="Gene3D" id="3.40.50.300">
    <property type="entry name" value="P-loop containing nucleotide triphosphate hydrolases"/>
    <property type="match status" value="1"/>
</dbReference>
<keyword evidence="1" id="KW-0690">Ribosome biogenesis</keyword>
<dbReference type="InterPro" id="IPR027417">
    <property type="entry name" value="P-loop_NTPase"/>
</dbReference>
<protein>
    <submittedName>
        <fullName evidence="7">Toxin</fullName>
    </submittedName>
</protein>
<comment type="caution">
    <text evidence="7">The sequence shown here is derived from an EMBL/GenBank/DDBJ whole genome shotgun (WGS) entry which is preliminary data.</text>
</comment>
<evidence type="ECO:0000256" key="4">
    <source>
        <dbReference type="ARBA" id="ARBA00022741"/>
    </source>
</evidence>
<evidence type="ECO:0000256" key="3">
    <source>
        <dbReference type="ARBA" id="ARBA00022679"/>
    </source>
</evidence>
<dbReference type="Proteomes" id="UP000886130">
    <property type="component" value="Unassembled WGS sequence"/>
</dbReference>
<keyword evidence="5" id="KW-0418">Kinase</keyword>
<feature type="non-terminal residue" evidence="7">
    <location>
        <position position="1"/>
    </location>
</feature>
<proteinExistence type="predicted"/>
<keyword evidence="2" id="KW-0698">rRNA processing</keyword>
<dbReference type="GO" id="GO:0005524">
    <property type="term" value="F:ATP binding"/>
    <property type="evidence" value="ECO:0007669"/>
    <property type="project" value="UniProtKB-KW"/>
</dbReference>
<accession>A0A7J3T9N9</accession>
<dbReference type="AlphaFoldDB" id="A0A7J3T9N9"/>
<dbReference type="GO" id="GO:0016887">
    <property type="term" value="F:ATP hydrolysis activity"/>
    <property type="evidence" value="ECO:0007669"/>
    <property type="project" value="InterPro"/>
</dbReference>
<name>A0A7J3T9N9_9ARCH</name>
<keyword evidence="3" id="KW-0808">Transferase</keyword>
<sequence length="146" mass="17734">IYLKEYREAWMYWDEKRDSYVIDLEVLRERVMKEDKDEKIIVEGHYSHEMPVDMVIVLRCHPCELERRLKKRDYREEKIKENVEAEAMSLITSEAIIYHGKDNVFEVDTTGRKEGDVAKDVRKIIETRDRSFAPRINYSEEILKWY</sequence>
<evidence type="ECO:0000256" key="2">
    <source>
        <dbReference type="ARBA" id="ARBA00022552"/>
    </source>
</evidence>
<gene>
    <name evidence="7" type="ORF">ENL31_01565</name>
</gene>
<dbReference type="Pfam" id="PF13238">
    <property type="entry name" value="AAA_18"/>
    <property type="match status" value="1"/>
</dbReference>
<dbReference type="GO" id="GO:0006364">
    <property type="term" value="P:rRNA processing"/>
    <property type="evidence" value="ECO:0007669"/>
    <property type="project" value="UniProtKB-KW"/>
</dbReference>
<dbReference type="PANTHER" id="PTHR12595">
    <property type="entry name" value="POS9-ACTIVATING FACTOR FAP7-RELATED"/>
    <property type="match status" value="1"/>
</dbReference>